<evidence type="ECO:0000313" key="1">
    <source>
        <dbReference type="EMBL" id="PIR98760.1"/>
    </source>
</evidence>
<accession>A0A2H0VKB9</accession>
<sequence length="140" mass="15579">MSNLLQKGKVGLVGLAVMIGLGAWGMGIPSQFIDIFAPLAGDQWQIGRIKQIEWVGVEVVGPYRIEIQRQPKGKWETIVRSTYGHGMDNGHTAYDWRVSGQVTKRAQIKISDLGPVGPNGQVIGYSERFEIYRNNPINTR</sequence>
<dbReference type="EMBL" id="PFAF01000065">
    <property type="protein sequence ID" value="PIR98760.1"/>
    <property type="molecule type" value="Genomic_DNA"/>
</dbReference>
<protein>
    <submittedName>
        <fullName evidence="1">Uncharacterized protein</fullName>
    </submittedName>
</protein>
<comment type="caution">
    <text evidence="1">The sequence shown here is derived from an EMBL/GenBank/DDBJ whole genome shotgun (WGS) entry which is preliminary data.</text>
</comment>
<dbReference type="AlphaFoldDB" id="A0A2H0VKB9"/>
<name>A0A2H0VKB9_9BACT</name>
<gene>
    <name evidence="1" type="ORF">COT87_03050</name>
</gene>
<evidence type="ECO:0000313" key="2">
    <source>
        <dbReference type="Proteomes" id="UP000230796"/>
    </source>
</evidence>
<organism evidence="1 2">
    <name type="scientific">Candidatus Collierbacteria bacterium CG10_big_fil_rev_8_21_14_0_10_44_9</name>
    <dbReference type="NCBI Taxonomy" id="1974535"/>
    <lineage>
        <taxon>Bacteria</taxon>
        <taxon>Candidatus Collieribacteriota</taxon>
    </lineage>
</organism>
<reference evidence="2" key="1">
    <citation type="submission" date="2017-09" db="EMBL/GenBank/DDBJ databases">
        <title>Depth-based differentiation of microbial function through sediment-hosted aquifers and enrichment of novel symbionts in the deep terrestrial subsurface.</title>
        <authorList>
            <person name="Probst A.J."/>
            <person name="Ladd B."/>
            <person name="Jarett J.K."/>
            <person name="Geller-Mcgrath D.E."/>
            <person name="Sieber C.M.K."/>
            <person name="Emerson J.B."/>
            <person name="Anantharaman K."/>
            <person name="Thomas B.C."/>
            <person name="Malmstrom R."/>
            <person name="Stieglmeier M."/>
            <person name="Klingl A."/>
            <person name="Woyke T."/>
            <person name="Ryan C.M."/>
            <person name="Banfield J.F."/>
        </authorList>
    </citation>
    <scope>NUCLEOTIDE SEQUENCE [LARGE SCALE GENOMIC DNA]</scope>
</reference>
<proteinExistence type="predicted"/>
<dbReference type="Proteomes" id="UP000230796">
    <property type="component" value="Unassembled WGS sequence"/>
</dbReference>